<organism evidence="2">
    <name type="scientific">Rhipicephalus appendiculatus</name>
    <name type="common">Brown ear tick</name>
    <dbReference type="NCBI Taxonomy" id="34631"/>
    <lineage>
        <taxon>Eukaryota</taxon>
        <taxon>Metazoa</taxon>
        <taxon>Ecdysozoa</taxon>
        <taxon>Arthropoda</taxon>
        <taxon>Chelicerata</taxon>
        <taxon>Arachnida</taxon>
        <taxon>Acari</taxon>
        <taxon>Parasitiformes</taxon>
        <taxon>Ixodida</taxon>
        <taxon>Ixodoidea</taxon>
        <taxon>Ixodidae</taxon>
        <taxon>Rhipicephalinae</taxon>
        <taxon>Rhipicephalus</taxon>
        <taxon>Rhipicephalus</taxon>
    </lineage>
</organism>
<proteinExistence type="predicted"/>
<dbReference type="AlphaFoldDB" id="A0A131YK33"/>
<name>A0A131YK33_RHIAP</name>
<dbReference type="EMBL" id="GEDV01009639">
    <property type="protein sequence ID" value="JAP78918.1"/>
    <property type="molecule type" value="Transcribed_RNA"/>
</dbReference>
<evidence type="ECO:0000256" key="1">
    <source>
        <dbReference type="SAM" id="SignalP"/>
    </source>
</evidence>
<sequence>MPIDQNKCFWKVLVLLGCFFSVPEREESCSHRGCQHSEKNSFPPSHIFSEDAVSAKDGTYGHLSITNMPALYLCTRDFFTIYRTHWCPVLSVLLAGTCKFAGCIALIKFTARRSFHCM</sequence>
<feature type="chain" id="PRO_5007285357" description="Secreted protein" evidence="1">
    <location>
        <begin position="26"/>
        <end position="118"/>
    </location>
</feature>
<evidence type="ECO:0008006" key="3">
    <source>
        <dbReference type="Google" id="ProtNLM"/>
    </source>
</evidence>
<evidence type="ECO:0000313" key="2">
    <source>
        <dbReference type="EMBL" id="JAP78918.1"/>
    </source>
</evidence>
<accession>A0A131YK33</accession>
<feature type="signal peptide" evidence="1">
    <location>
        <begin position="1"/>
        <end position="25"/>
    </location>
</feature>
<keyword evidence="1" id="KW-0732">Signal</keyword>
<protein>
    <recommendedName>
        <fullName evidence="3">Secreted protein</fullName>
    </recommendedName>
</protein>
<reference evidence="2" key="1">
    <citation type="journal article" date="2016" name="Ticks Tick Borne Dis.">
        <title>De novo assembly and annotation of the salivary gland transcriptome of Rhipicephalus appendiculatus male and female ticks during blood feeding.</title>
        <authorList>
            <person name="de Castro M.H."/>
            <person name="de Klerk D."/>
            <person name="Pienaar R."/>
            <person name="Latif A.A."/>
            <person name="Rees D.J."/>
            <person name="Mans B.J."/>
        </authorList>
    </citation>
    <scope>NUCLEOTIDE SEQUENCE</scope>
    <source>
        <tissue evidence="2">Salivary glands</tissue>
    </source>
</reference>